<evidence type="ECO:0000256" key="4">
    <source>
        <dbReference type="ARBA" id="ARBA00022824"/>
    </source>
</evidence>
<protein>
    <recommendedName>
        <fullName evidence="7">Sec16 Sec23-binding domain-containing protein</fullName>
    </recommendedName>
</protein>
<evidence type="ECO:0000256" key="6">
    <source>
        <dbReference type="SAM" id="MobiDB-lite"/>
    </source>
</evidence>
<feature type="compositionally biased region" description="Polar residues" evidence="6">
    <location>
        <begin position="492"/>
        <end position="503"/>
    </location>
</feature>
<reference evidence="8" key="1">
    <citation type="submission" date="2017-07" db="EMBL/GenBank/DDBJ databases">
        <title>Taro Niue Genome Assembly and Annotation.</title>
        <authorList>
            <person name="Atibalentja N."/>
            <person name="Keating K."/>
            <person name="Fields C.J."/>
        </authorList>
    </citation>
    <scope>NUCLEOTIDE SEQUENCE</scope>
    <source>
        <strain evidence="8">Niue_2</strain>
        <tissue evidence="8">Leaf</tissue>
    </source>
</reference>
<evidence type="ECO:0000313" key="9">
    <source>
        <dbReference type="Proteomes" id="UP000652761"/>
    </source>
</evidence>
<organism evidence="8 9">
    <name type="scientific">Colocasia esculenta</name>
    <name type="common">Wild taro</name>
    <name type="synonym">Arum esculentum</name>
    <dbReference type="NCBI Taxonomy" id="4460"/>
    <lineage>
        <taxon>Eukaryota</taxon>
        <taxon>Viridiplantae</taxon>
        <taxon>Streptophyta</taxon>
        <taxon>Embryophyta</taxon>
        <taxon>Tracheophyta</taxon>
        <taxon>Spermatophyta</taxon>
        <taxon>Magnoliopsida</taxon>
        <taxon>Liliopsida</taxon>
        <taxon>Araceae</taxon>
        <taxon>Aroideae</taxon>
        <taxon>Colocasieae</taxon>
        <taxon>Colocasia</taxon>
    </lineage>
</organism>
<evidence type="ECO:0000256" key="1">
    <source>
        <dbReference type="ARBA" id="ARBA00004240"/>
    </source>
</evidence>
<dbReference type="PANTHER" id="PTHR13402:SF6">
    <property type="entry name" value="SECRETORY 16, ISOFORM I"/>
    <property type="match status" value="1"/>
</dbReference>
<feature type="compositionally biased region" description="Low complexity" evidence="6">
    <location>
        <begin position="782"/>
        <end position="795"/>
    </location>
</feature>
<feature type="compositionally biased region" description="Polar residues" evidence="6">
    <location>
        <begin position="824"/>
        <end position="847"/>
    </location>
</feature>
<dbReference type="GO" id="GO:0012507">
    <property type="term" value="C:ER to Golgi transport vesicle membrane"/>
    <property type="evidence" value="ECO:0007669"/>
    <property type="project" value="TreeGrafter"/>
</dbReference>
<evidence type="ECO:0000256" key="3">
    <source>
        <dbReference type="ARBA" id="ARBA00022448"/>
    </source>
</evidence>
<feature type="region of interest" description="Disordered" evidence="6">
    <location>
        <begin position="723"/>
        <end position="795"/>
    </location>
</feature>
<keyword evidence="9" id="KW-1185">Reference proteome</keyword>
<dbReference type="InterPro" id="IPR024298">
    <property type="entry name" value="Sec16_Sec23-bd"/>
</dbReference>
<dbReference type="EMBL" id="NMUH01002226">
    <property type="protein sequence ID" value="MQL98712.1"/>
    <property type="molecule type" value="Genomic_DNA"/>
</dbReference>
<dbReference type="GO" id="GO:0070971">
    <property type="term" value="C:endoplasmic reticulum exit site"/>
    <property type="evidence" value="ECO:0007669"/>
    <property type="project" value="TreeGrafter"/>
</dbReference>
<comment type="similarity">
    <text evidence="2">Belongs to the SEC16 family.</text>
</comment>
<feature type="region of interest" description="Disordered" evidence="6">
    <location>
        <begin position="515"/>
        <end position="554"/>
    </location>
</feature>
<keyword evidence="4" id="KW-0256">Endoplasmic reticulum</keyword>
<feature type="region of interest" description="Disordered" evidence="6">
    <location>
        <begin position="683"/>
        <end position="702"/>
    </location>
</feature>
<comment type="subcellular location">
    <subcellularLocation>
        <location evidence="1">Endoplasmic reticulum</location>
    </subcellularLocation>
</comment>
<dbReference type="OrthoDB" id="8918678at2759"/>
<name>A0A843VIT3_COLES</name>
<keyword evidence="3" id="KW-0813">Transport</keyword>
<dbReference type="AlphaFoldDB" id="A0A843VIT3"/>
<feature type="compositionally biased region" description="Polar residues" evidence="6">
    <location>
        <begin position="538"/>
        <end position="551"/>
    </location>
</feature>
<dbReference type="GO" id="GO:0070973">
    <property type="term" value="P:protein localization to endoplasmic reticulum exit site"/>
    <property type="evidence" value="ECO:0007669"/>
    <property type="project" value="TreeGrafter"/>
</dbReference>
<feature type="domain" description="Sec16 Sec23-binding" evidence="7">
    <location>
        <begin position="356"/>
        <end position="465"/>
    </location>
</feature>
<feature type="compositionally biased region" description="Polar residues" evidence="6">
    <location>
        <begin position="636"/>
        <end position="656"/>
    </location>
</feature>
<sequence>DGVVLPIHPTPFLLTPRRRGQGEGRTAAPVAMGEGGCDGGGDSDDDQGWRWVHCLRDVWPPHGWAAGDSGLSLDPDRGWFTVGIQDRGQEADSPELAVTKLFASARRNSDQLREYGALTHCMHNLPSEGQIRKTAVEVQHLLVSGRRKEALQCAQEGQLWGPALVLAAQLGDKFYIDTVKQMAHRQFVSGSPLRTLCLLIAGQPADVFSMDSSNNSLPVAVNVPQQPVQIQFLVSVAVSEYFGRLELHLVSVIQVSARERRGILLELFLIMDPILFELCCLCSFKMQVTAAHTCYLVAEAKFESYSDKARLCLIGADHWKCPRTYASPEAIQLQMNKRRRKEEGGAGDLELLMQDQRTELYEYSKVLGNSQFILLPFQPYKLVYAYMLAEVGKVSEALKYCQAILKSLKSSGRDPEVETWKGLVSSLEERLRAHQQGGYSTNLAPAKLVGKLFTSIDRSLHRMIGAPPPPLPPTHPNQSNEHDNISMAPKVGSSQSTMAMSSLLPSASVETISEWTSDSRKSMHNRSISEPDFGRSPKQINPSGDGSSADLQSKAPGASRLGLIGAQFFQKTIGWMSRSRQAKLGEKNKFYYDEKLKRWVEEGAEPPAEEAALPPPPTTTSFQNHAPEYSTKNAFSSENISSNGMLETKSSSSTEHSPGMPPMPPMQNQFSARGRMGVRSRYVDTFNKGGGTPGASFQSPSVPSVKPVGGAKFFVPSPVAASESTADSIESTQVASSTEGDSAPVGKESSFSPLPSSSFTMQRFPSMDNIPSTRNKGMGTPSQNGNGSLSSRSRAASWSGSYSDAFNVKMANTNPSGEGLGVPSSFSRSPSPLQPTTSLHTNGSSLSDDLHEVEL</sequence>
<evidence type="ECO:0000256" key="5">
    <source>
        <dbReference type="ARBA" id="ARBA00022892"/>
    </source>
</evidence>
<feature type="region of interest" description="Disordered" evidence="6">
    <location>
        <begin position="10"/>
        <end position="43"/>
    </location>
</feature>
<feature type="domain" description="Sec16 Sec23-binding" evidence="7">
    <location>
        <begin position="138"/>
        <end position="333"/>
    </location>
</feature>
<comment type="caution">
    <text evidence="8">The sequence shown here is derived from an EMBL/GenBank/DDBJ whole genome shotgun (WGS) entry which is preliminary data.</text>
</comment>
<dbReference type="GO" id="GO:0016192">
    <property type="term" value="P:vesicle-mediated transport"/>
    <property type="evidence" value="ECO:0007669"/>
    <property type="project" value="UniProtKB-KW"/>
</dbReference>
<feature type="region of interest" description="Disordered" evidence="6">
    <location>
        <begin position="604"/>
        <end position="623"/>
    </location>
</feature>
<feature type="compositionally biased region" description="Pro residues" evidence="6">
    <location>
        <begin position="466"/>
        <end position="475"/>
    </location>
</feature>
<dbReference type="Proteomes" id="UP000652761">
    <property type="component" value="Unassembled WGS sequence"/>
</dbReference>
<feature type="compositionally biased region" description="Low complexity" evidence="6">
    <location>
        <begin position="749"/>
        <end position="759"/>
    </location>
</feature>
<feature type="region of interest" description="Disordered" evidence="6">
    <location>
        <begin position="807"/>
        <end position="855"/>
    </location>
</feature>
<gene>
    <name evidence="8" type="ORF">Taro_031425</name>
</gene>
<evidence type="ECO:0000313" key="8">
    <source>
        <dbReference type="EMBL" id="MQL98712.1"/>
    </source>
</evidence>
<feature type="compositionally biased region" description="Basic and acidic residues" evidence="6">
    <location>
        <begin position="517"/>
        <end position="535"/>
    </location>
</feature>
<dbReference type="Pfam" id="PF12931">
    <property type="entry name" value="TPR_Sec16"/>
    <property type="match status" value="2"/>
</dbReference>
<evidence type="ECO:0000256" key="2">
    <source>
        <dbReference type="ARBA" id="ARBA00005927"/>
    </source>
</evidence>
<feature type="non-terminal residue" evidence="8">
    <location>
        <position position="1"/>
    </location>
</feature>
<feature type="region of interest" description="Disordered" evidence="6">
    <location>
        <begin position="463"/>
        <end position="503"/>
    </location>
</feature>
<dbReference type="GO" id="GO:0007030">
    <property type="term" value="P:Golgi organization"/>
    <property type="evidence" value="ECO:0007669"/>
    <property type="project" value="TreeGrafter"/>
</dbReference>
<dbReference type="PANTHER" id="PTHR13402">
    <property type="entry name" value="RGPR-RELATED"/>
    <property type="match status" value="1"/>
</dbReference>
<dbReference type="CDD" id="cd09233">
    <property type="entry name" value="ACE1-Sec16-like"/>
    <property type="match status" value="1"/>
</dbReference>
<accession>A0A843VIT3</accession>
<feature type="region of interest" description="Disordered" evidence="6">
    <location>
        <begin position="636"/>
        <end position="670"/>
    </location>
</feature>
<keyword evidence="5" id="KW-0931">ER-Golgi transport</keyword>
<proteinExistence type="inferred from homology"/>
<feature type="compositionally biased region" description="Polar residues" evidence="6">
    <location>
        <begin position="723"/>
        <end position="740"/>
    </location>
</feature>
<evidence type="ECO:0000259" key="7">
    <source>
        <dbReference type="Pfam" id="PF12931"/>
    </source>
</evidence>